<keyword evidence="2" id="KW-1133">Transmembrane helix</keyword>
<evidence type="ECO:0000313" key="3">
    <source>
        <dbReference type="EMBL" id="CEM06016.1"/>
    </source>
</evidence>
<organism evidence="3">
    <name type="scientific">Chromera velia CCMP2878</name>
    <dbReference type="NCBI Taxonomy" id="1169474"/>
    <lineage>
        <taxon>Eukaryota</taxon>
        <taxon>Sar</taxon>
        <taxon>Alveolata</taxon>
        <taxon>Colpodellida</taxon>
        <taxon>Chromeraceae</taxon>
        <taxon>Chromera</taxon>
    </lineage>
</organism>
<feature type="compositionally biased region" description="Basic and acidic residues" evidence="1">
    <location>
        <begin position="391"/>
        <end position="411"/>
    </location>
</feature>
<reference evidence="3" key="1">
    <citation type="submission" date="2014-11" db="EMBL/GenBank/DDBJ databases">
        <authorList>
            <person name="Otto D Thomas"/>
            <person name="Naeem Raeece"/>
        </authorList>
    </citation>
    <scope>NUCLEOTIDE SEQUENCE</scope>
</reference>
<feature type="compositionally biased region" description="Basic and acidic residues" evidence="1">
    <location>
        <begin position="299"/>
        <end position="333"/>
    </location>
</feature>
<dbReference type="EMBL" id="CDMZ01000075">
    <property type="protein sequence ID" value="CEM06016.1"/>
    <property type="molecule type" value="Genomic_DNA"/>
</dbReference>
<feature type="compositionally biased region" description="Low complexity" evidence="1">
    <location>
        <begin position="443"/>
        <end position="466"/>
    </location>
</feature>
<sequence length="669" mass="70530">MFSNGFRRCLTERFLGFDFFFGSALSGLWRRRVLLAHLGLARSRAWRSQSWEPRSEPPGVSGRRLGNTCRKPTRFPEDLNLRRWKRLSPAKRRASRQTPLVTIPENREVTLWTDAASLSASLSSSSCSSSSSSSSGTAGVRRGASFPPSSLASLQRRLGGRSRRSVSLSRSLSETELEVDQTRRGGTGSSESGGSSFSSLSFLKEAVKTLEPLDDDDLSDSMASDCSSSSSISSCSSSSEGTGGRHRHRHNSFTQALFPSLSSSVSESSGSHGSRLNRQGPAPLSLSALSLPHPLTAETLKEGMWRRQMETERETETETATEEGHMGGEREGDGGPGGRQQQTVGDGSASASLWLDRVLRFVSGLSASTASGSGSEGGGGSGSPSSSPEARGVEVEREGIVSRWAEEKPEEPVVASGSAVGGAEGKTRSFGANADTSSSSTALPVDPSVSPPFSLLPSSARPPRALTASVDAEEEEDASLTVSASSSLSASTQATETEGERQVHAEREAASSREGERSCRLSSGSAADLKVNEGMLAADSVHEAVELWAGKEGGQGGGADRPSQFSLSLLPGLRGRPANASLAFVLVVFLGVLWDLFVAFRGKGKRGRRKRERGGGRERLISFILGGGTAGGGATRPGGSAGVRLFWRLLSSAVSSRLSRRKQTVKAIL</sequence>
<name>A0A0G4F2J8_9ALVE</name>
<protein>
    <recommendedName>
        <fullName evidence="4">Transmembrane protein</fullName>
    </recommendedName>
</protein>
<proteinExistence type="predicted"/>
<dbReference type="VEuPathDB" id="CryptoDB:Cvel_14805"/>
<feature type="transmembrane region" description="Helical" evidence="2">
    <location>
        <begin position="580"/>
        <end position="600"/>
    </location>
</feature>
<feature type="compositionally biased region" description="Low complexity" evidence="1">
    <location>
        <begin position="122"/>
        <end position="135"/>
    </location>
</feature>
<feature type="region of interest" description="Disordered" evidence="1">
    <location>
        <begin position="261"/>
        <end position="348"/>
    </location>
</feature>
<gene>
    <name evidence="3" type="ORF">Cvel_14805</name>
</gene>
<evidence type="ECO:0000256" key="2">
    <source>
        <dbReference type="SAM" id="Phobius"/>
    </source>
</evidence>
<feature type="region of interest" description="Disordered" evidence="1">
    <location>
        <begin position="122"/>
        <end position="197"/>
    </location>
</feature>
<evidence type="ECO:0000256" key="1">
    <source>
        <dbReference type="SAM" id="MobiDB-lite"/>
    </source>
</evidence>
<feature type="region of interest" description="Disordered" evidence="1">
    <location>
        <begin position="368"/>
        <end position="523"/>
    </location>
</feature>
<evidence type="ECO:0008006" key="4">
    <source>
        <dbReference type="Google" id="ProtNLM"/>
    </source>
</evidence>
<feature type="compositionally biased region" description="Low complexity" evidence="1">
    <location>
        <begin position="261"/>
        <end position="274"/>
    </location>
</feature>
<keyword evidence="2" id="KW-0472">Membrane</keyword>
<feature type="compositionally biased region" description="Low complexity" evidence="1">
    <location>
        <begin position="479"/>
        <end position="496"/>
    </location>
</feature>
<feature type="compositionally biased region" description="Low complexity" evidence="1">
    <location>
        <begin position="220"/>
        <end position="239"/>
    </location>
</feature>
<feature type="region of interest" description="Disordered" evidence="1">
    <location>
        <begin position="213"/>
        <end position="248"/>
    </location>
</feature>
<accession>A0A0G4F2J8</accession>
<feature type="compositionally biased region" description="Low complexity" evidence="1">
    <location>
        <begin position="281"/>
        <end position="297"/>
    </location>
</feature>
<feature type="compositionally biased region" description="Basic and acidic residues" evidence="1">
    <location>
        <begin position="498"/>
        <end position="519"/>
    </location>
</feature>
<feature type="compositionally biased region" description="Polar residues" evidence="1">
    <location>
        <begin position="339"/>
        <end position="348"/>
    </location>
</feature>
<dbReference type="AlphaFoldDB" id="A0A0G4F2J8"/>
<keyword evidence="2" id="KW-0812">Transmembrane</keyword>